<dbReference type="Pfam" id="PF13185">
    <property type="entry name" value="GAF_2"/>
    <property type="match status" value="1"/>
</dbReference>
<dbReference type="InterPro" id="IPR041522">
    <property type="entry name" value="CdaR_GGDEF"/>
</dbReference>
<reference evidence="3" key="1">
    <citation type="submission" date="2021-01" db="EMBL/GenBank/DDBJ databases">
        <title>Genomic Encyclopedia of Type Strains, Phase IV (KMG-IV): sequencing the most valuable type-strain genomes for metagenomic binning, comparative biology and taxonomic classification.</title>
        <authorList>
            <person name="Goeker M."/>
        </authorList>
    </citation>
    <scope>NUCLEOTIDE SEQUENCE</scope>
    <source>
        <strain evidence="3">DSM 21943</strain>
    </source>
</reference>
<dbReference type="PANTHER" id="PTHR33744:SF7">
    <property type="entry name" value="PUCR FAMILY TRANSCRIPTIONAL REGULATOR"/>
    <property type="match status" value="1"/>
</dbReference>
<comment type="similarity">
    <text evidence="1">Belongs to the CdaR family.</text>
</comment>
<dbReference type="Gene3D" id="1.10.10.2840">
    <property type="entry name" value="PucR C-terminal helix-turn-helix domain"/>
    <property type="match status" value="1"/>
</dbReference>
<dbReference type="SUPFAM" id="SSF55781">
    <property type="entry name" value="GAF domain-like"/>
    <property type="match status" value="1"/>
</dbReference>
<dbReference type="Gene3D" id="3.30.450.40">
    <property type="match status" value="1"/>
</dbReference>
<keyword evidence="4" id="KW-1185">Reference proteome</keyword>
<dbReference type="InterPro" id="IPR042070">
    <property type="entry name" value="PucR_C-HTH_sf"/>
</dbReference>
<dbReference type="InterPro" id="IPR025736">
    <property type="entry name" value="PucR_C-HTH_dom"/>
</dbReference>
<comment type="caution">
    <text evidence="3">The sequence shown here is derived from an EMBL/GenBank/DDBJ whole genome shotgun (WGS) entry which is preliminary data.</text>
</comment>
<organism evidence="3 4">
    <name type="scientific">Shouchella xiaoxiensis</name>
    <dbReference type="NCBI Taxonomy" id="766895"/>
    <lineage>
        <taxon>Bacteria</taxon>
        <taxon>Bacillati</taxon>
        <taxon>Bacillota</taxon>
        <taxon>Bacilli</taxon>
        <taxon>Bacillales</taxon>
        <taxon>Bacillaceae</taxon>
        <taxon>Shouchella</taxon>
    </lineage>
</organism>
<gene>
    <name evidence="3" type="ORF">JOC54_002359</name>
</gene>
<name>A0ABS2SU75_9BACI</name>
<dbReference type="SMART" id="SM00065">
    <property type="entry name" value="GAF"/>
    <property type="match status" value="1"/>
</dbReference>
<accession>A0ABS2SU75</accession>
<dbReference type="InterPro" id="IPR003018">
    <property type="entry name" value="GAF"/>
</dbReference>
<evidence type="ECO:0000259" key="2">
    <source>
        <dbReference type="SMART" id="SM00065"/>
    </source>
</evidence>
<dbReference type="InterPro" id="IPR051448">
    <property type="entry name" value="CdaR-like_regulators"/>
</dbReference>
<protein>
    <submittedName>
        <fullName evidence="3">Sugar diacid utilization regulator/GAF domain-containing protein</fullName>
    </submittedName>
</protein>
<dbReference type="Proteomes" id="UP001179280">
    <property type="component" value="Unassembled WGS sequence"/>
</dbReference>
<dbReference type="PANTHER" id="PTHR33744">
    <property type="entry name" value="CARBOHYDRATE DIACID REGULATOR"/>
    <property type="match status" value="1"/>
</dbReference>
<feature type="domain" description="GAF" evidence="2">
    <location>
        <begin position="22"/>
        <end position="183"/>
    </location>
</feature>
<evidence type="ECO:0000313" key="4">
    <source>
        <dbReference type="Proteomes" id="UP001179280"/>
    </source>
</evidence>
<dbReference type="Pfam" id="PF13556">
    <property type="entry name" value="HTH_30"/>
    <property type="match status" value="1"/>
</dbReference>
<dbReference type="Pfam" id="PF17853">
    <property type="entry name" value="GGDEF_2"/>
    <property type="match status" value="1"/>
</dbReference>
<proteinExistence type="inferred from homology"/>
<dbReference type="EMBL" id="JAFBCV010000006">
    <property type="protein sequence ID" value="MBM7839089.1"/>
    <property type="molecule type" value="Genomic_DNA"/>
</dbReference>
<sequence length="592" mass="66988">MKTEKQLNSLMASIRVLSTTRELPDVLRQLLQEALQVIDGSTAGVLFLYDEQQNVLYAESAIGFTMDALGKVRLKPGEGMSGKTFQQKKGSIYSQLGDTKAGMANLSQLNAHYYEQSLVELAYPVSAISVPLHLSDGTCIGVLTVDIFERNRTFEAHDLDLLETFARQASIAVENARLYSQNKRTQEIHQALSRVSLSYGGLGDITAALARLLSKDVVVFNEFGEELSRFPEQRAQTLPDELLAEMIESLFVTRNFSMQTWSTGRGEIELYSFPIQLDGEPIGLLILIGSKQALLNPLDKVAIEQALPLFVMELHQREKQDVNDLMYTGRLLEMMIHSKQPEGPSQDLLMHLPTGLHQHYVVAKVQVEHGRVPMPLYNRMKQQLMRKVYYELSKLHETAIVYERHFDLTFLFVVSPKQSFLGIETFLQELLGYAEQKWTLSSYAGIGRPVNLLSAAKDAHAEAVRAIHYLQRKQRTNQVITYDSLGPYRLFLDMNEADLTQYVSDKIGPIIDHDASGDLVKTLFVYLEQGQRLKEAALELYVHVNTVKYRLKKIYELLGITNLSVNQSFDIHLALKIAHYLEINPFSDDGQK</sequence>
<evidence type="ECO:0000313" key="3">
    <source>
        <dbReference type="EMBL" id="MBM7839089.1"/>
    </source>
</evidence>
<dbReference type="RefSeq" id="WP_204466416.1">
    <property type="nucleotide sequence ID" value="NZ_JAFBCV010000006.1"/>
</dbReference>
<dbReference type="InterPro" id="IPR029016">
    <property type="entry name" value="GAF-like_dom_sf"/>
</dbReference>
<evidence type="ECO:0000256" key="1">
    <source>
        <dbReference type="ARBA" id="ARBA00006754"/>
    </source>
</evidence>